<comment type="caution">
    <text evidence="1">The sequence shown here is derived from an EMBL/GenBank/DDBJ whole genome shotgun (WGS) entry which is preliminary data.</text>
</comment>
<protein>
    <recommendedName>
        <fullName evidence="3">Phage tail protein</fullName>
    </recommendedName>
</protein>
<dbReference type="Pfam" id="PF09684">
    <property type="entry name" value="Tail_P2_I"/>
    <property type="match status" value="1"/>
</dbReference>
<evidence type="ECO:0008006" key="3">
    <source>
        <dbReference type="Google" id="ProtNLM"/>
    </source>
</evidence>
<dbReference type="NCBIfam" id="TIGR02242">
    <property type="entry name" value="tail_TIGR02242"/>
    <property type="match status" value="1"/>
</dbReference>
<keyword evidence="2" id="KW-1185">Reference proteome</keyword>
<dbReference type="Gene3D" id="2.120.10.30">
    <property type="entry name" value="TolB, C-terminal domain"/>
    <property type="match status" value="1"/>
</dbReference>
<dbReference type="InterPro" id="IPR011748">
    <property type="entry name" value="Unchr_phage_tail-like"/>
</dbReference>
<dbReference type="RefSeq" id="WP_113035902.1">
    <property type="nucleotide sequence ID" value="NZ_QMFB01000037.1"/>
</dbReference>
<dbReference type="Proteomes" id="UP000250369">
    <property type="component" value="Unassembled WGS sequence"/>
</dbReference>
<proteinExistence type="predicted"/>
<dbReference type="InterPro" id="IPR006521">
    <property type="entry name" value="Tail_protein_I"/>
</dbReference>
<reference evidence="1 2" key="1">
    <citation type="journal article" date="2009" name="Int. J. Syst. Evol. Microbiol.">
        <title>Paenibacillus contaminans sp. nov., isolated from a contaminated laboratory plate.</title>
        <authorList>
            <person name="Chou J.H."/>
            <person name="Lee J.H."/>
            <person name="Lin M.C."/>
            <person name="Chang P.S."/>
            <person name="Arun A.B."/>
            <person name="Young C.C."/>
            <person name="Chen W.M."/>
        </authorList>
    </citation>
    <scope>NUCLEOTIDE SEQUENCE [LARGE SCALE GENOMIC DNA]</scope>
    <source>
        <strain evidence="1 2">CKOBP-6</strain>
    </source>
</reference>
<evidence type="ECO:0000313" key="1">
    <source>
        <dbReference type="EMBL" id="RAV11472.1"/>
    </source>
</evidence>
<organism evidence="1 2">
    <name type="scientific">Paenibacillus contaminans</name>
    <dbReference type="NCBI Taxonomy" id="450362"/>
    <lineage>
        <taxon>Bacteria</taxon>
        <taxon>Bacillati</taxon>
        <taxon>Bacillota</taxon>
        <taxon>Bacilli</taxon>
        <taxon>Bacillales</taxon>
        <taxon>Paenibacillaceae</taxon>
        <taxon>Paenibacillus</taxon>
    </lineage>
</organism>
<name>A0A329LWB3_9BACL</name>
<dbReference type="OrthoDB" id="370073at2"/>
<accession>A0A329LWB3</accession>
<evidence type="ECO:0000313" key="2">
    <source>
        <dbReference type="Proteomes" id="UP000250369"/>
    </source>
</evidence>
<sequence>MAINEEHEFLFLTVNHREAWIEGRLHDVEPQGEEGISLRKVKRYALEYVVDSKKLPLGFSLTDAAVGPCQTLYLLDGKARFVYKYDLLESRFEEWICLHDYCADEPTAIAYAEGGIIVTSREGYNRMLRFAETNRQLIWRVGESTDANGQAFGSGLSFHPDELVVSLDGWLYVLDTDRKLVSHFDANGNHVKDIGAAELNGKQPVALTLSPEGLLHILDVADKQIIAFKGGQFDSAFQIPLQSPSGLAIDNFSSFFVGENRKPHGLEEDRFVHRFDKQGMSQEPIAAYRGNVDRLKLNDCGRLYILDRENGTITGLKLEQVLYRKSGSPLSTGTYYTKAFDKTKEVDRKAWHKLVIDAWIPDDAQIEVSYFTSNENLVDVEGINGWSSSLVNPKELLIRNRSERYLWVRIQLIGNGNQSPIIRSIQAVFPRISYLRYLPAVYQEDEDNRDFLERFLSLFETFLSASERRIDTIARWFDADSVSGDFLRWLASWLAVAYDENWPEDRLRGLVREIPKLYSQRGTRDGMEELIRLFTGERPYIVEHYQLRCAEDEAVIQLLERLFGSDPYHFCVLLKPGQIRTESEYATVRRIVETEKPAHTCGGVTLLEPYIYLDQHTYLGINTTLNKPDSRFDSSIVSRDSVLLNDSPFGQVEISSLRSAYTVLA</sequence>
<dbReference type="EMBL" id="QMFB01000037">
    <property type="protein sequence ID" value="RAV11472.1"/>
    <property type="molecule type" value="Genomic_DNA"/>
</dbReference>
<dbReference type="InterPro" id="IPR011042">
    <property type="entry name" value="6-blade_b-propeller_TolB-like"/>
</dbReference>
<gene>
    <name evidence="1" type="ORF">DQG23_36105</name>
</gene>
<dbReference type="AlphaFoldDB" id="A0A329LWB3"/>
<dbReference type="SUPFAM" id="SSF101898">
    <property type="entry name" value="NHL repeat"/>
    <property type="match status" value="1"/>
</dbReference>